<gene>
    <name evidence="2" type="primary">LOC115710555</name>
</gene>
<dbReference type="EnsemblPlants" id="evm.model.03.645">
    <property type="protein sequence ID" value="cds.evm.model.03.645"/>
    <property type="gene ID" value="evm.TU.03.645"/>
</dbReference>
<dbReference type="SUPFAM" id="SSF56672">
    <property type="entry name" value="DNA/RNA polymerases"/>
    <property type="match status" value="1"/>
</dbReference>
<evidence type="ECO:0000313" key="2">
    <source>
        <dbReference type="EnsemblPlants" id="cds.evm.model.03.645"/>
    </source>
</evidence>
<organism evidence="2 3">
    <name type="scientific">Cannabis sativa</name>
    <name type="common">Hemp</name>
    <name type="synonym">Marijuana</name>
    <dbReference type="NCBI Taxonomy" id="3483"/>
    <lineage>
        <taxon>Eukaryota</taxon>
        <taxon>Viridiplantae</taxon>
        <taxon>Streptophyta</taxon>
        <taxon>Embryophyta</taxon>
        <taxon>Tracheophyta</taxon>
        <taxon>Spermatophyta</taxon>
        <taxon>Magnoliopsida</taxon>
        <taxon>eudicotyledons</taxon>
        <taxon>Gunneridae</taxon>
        <taxon>Pentapetalae</taxon>
        <taxon>rosids</taxon>
        <taxon>fabids</taxon>
        <taxon>Rosales</taxon>
        <taxon>Cannabaceae</taxon>
        <taxon>Cannabis</taxon>
    </lineage>
</organism>
<feature type="domain" description="Reverse transcriptase" evidence="1">
    <location>
        <begin position="177"/>
        <end position="267"/>
    </location>
</feature>
<dbReference type="Pfam" id="PF00078">
    <property type="entry name" value="RVT_1"/>
    <property type="match status" value="1"/>
</dbReference>
<dbReference type="OrthoDB" id="1194645at2759"/>
<protein>
    <recommendedName>
        <fullName evidence="1">Reverse transcriptase domain-containing protein</fullName>
    </recommendedName>
</protein>
<dbReference type="AlphaFoldDB" id="A0A803P9U1"/>
<name>A0A803P9U1_CANSA</name>
<dbReference type="InterPro" id="IPR000477">
    <property type="entry name" value="RT_dom"/>
</dbReference>
<dbReference type="Proteomes" id="UP000596661">
    <property type="component" value="Chromosome 3"/>
</dbReference>
<dbReference type="CDD" id="cd01650">
    <property type="entry name" value="RT_nLTR_like"/>
    <property type="match status" value="1"/>
</dbReference>
<dbReference type="OMA" id="IGDEICK"/>
<dbReference type="PANTHER" id="PTHR31635:SF196">
    <property type="entry name" value="REVERSE TRANSCRIPTASE DOMAIN-CONTAINING PROTEIN-RELATED"/>
    <property type="match status" value="1"/>
</dbReference>
<dbReference type="Gramene" id="evm.model.03.645">
    <property type="protein sequence ID" value="cds.evm.model.03.645"/>
    <property type="gene ID" value="evm.TU.03.645"/>
</dbReference>
<accession>A0A803P9U1</accession>
<dbReference type="PANTHER" id="PTHR31635">
    <property type="entry name" value="REVERSE TRANSCRIPTASE DOMAIN-CONTAINING PROTEIN-RELATED"/>
    <property type="match status" value="1"/>
</dbReference>
<keyword evidence="3" id="KW-1185">Reference proteome</keyword>
<evidence type="ECO:0000313" key="3">
    <source>
        <dbReference type="Proteomes" id="UP000596661"/>
    </source>
</evidence>
<dbReference type="EMBL" id="UZAU01000263">
    <property type="status" value="NOT_ANNOTATED_CDS"/>
    <property type="molecule type" value="Genomic_DNA"/>
</dbReference>
<sequence length="271" mass="31537">MANQSWINKYDHAEAVYLNEWLFDHSFCILTLYPGLACGKKPFKYFRMWKSHPKYEGYLKETWSQRIEGTVMFQKAKITWLQDGDCNTTFFHASIKHMLRQNRILAIEQQDGSRIHDPTLITTAFLEFYKNFGGVWLEDNWETIGDEICKAVKSVLESGKILKVINSTIITLVPKVKCPNTAKDFRPITCCNVIYNIATKLLSSRIMTILPEIISHSQGGFIKGRYIGHNIMICQDLVRHYGRKSNKPSYMIKLDLQKAYDTIEWAFIEEM</sequence>
<reference evidence="2" key="2">
    <citation type="submission" date="2021-03" db="UniProtKB">
        <authorList>
            <consortium name="EnsemblPlants"/>
        </authorList>
    </citation>
    <scope>IDENTIFICATION</scope>
</reference>
<dbReference type="InterPro" id="IPR043502">
    <property type="entry name" value="DNA/RNA_pol_sf"/>
</dbReference>
<reference evidence="2" key="1">
    <citation type="submission" date="2018-11" db="EMBL/GenBank/DDBJ databases">
        <authorList>
            <person name="Grassa J C."/>
        </authorList>
    </citation>
    <scope>NUCLEOTIDE SEQUENCE [LARGE SCALE GENOMIC DNA]</scope>
</reference>
<evidence type="ECO:0000259" key="1">
    <source>
        <dbReference type="Pfam" id="PF00078"/>
    </source>
</evidence>
<proteinExistence type="predicted"/>